<evidence type="ECO:0000313" key="2">
    <source>
        <dbReference type="Proteomes" id="UP000002748"/>
    </source>
</evidence>
<reference evidence="1 2" key="1">
    <citation type="journal article" date="2012" name="Eukaryot. Cell">
        <title>Draft genome sequence of CBS 2479, the standard type strain of Trichosporon asahii.</title>
        <authorList>
            <person name="Yang R.Y."/>
            <person name="Li H.T."/>
            <person name="Zhu H."/>
            <person name="Zhou G.P."/>
            <person name="Wang M."/>
            <person name="Wang L."/>
        </authorList>
    </citation>
    <scope>NUCLEOTIDE SEQUENCE [LARGE SCALE GENOMIC DNA]</scope>
    <source>
        <strain evidence="2">ATCC 90039 / CBS 2479 / JCM 2466 / KCTC 7840 / NCYC 2677 / UAMH 7654</strain>
    </source>
</reference>
<protein>
    <submittedName>
        <fullName evidence="1">Uncharacterized protein</fullName>
    </submittedName>
</protein>
<dbReference type="GeneID" id="25988342"/>
<dbReference type="OrthoDB" id="10266817at2759"/>
<gene>
    <name evidence="1" type="ORF">A1Q1_04830</name>
</gene>
<proteinExistence type="predicted"/>
<dbReference type="HOGENOM" id="CLU_1058407_0_0_1"/>
<dbReference type="VEuPathDB" id="FungiDB:A1Q1_04830"/>
<comment type="caution">
    <text evidence="1">The sequence shown here is derived from an EMBL/GenBank/DDBJ whole genome shotgun (WGS) entry which is preliminary data.</text>
</comment>
<evidence type="ECO:0000313" key="1">
    <source>
        <dbReference type="EMBL" id="EJT46535.1"/>
    </source>
</evidence>
<sequence>MTLRSLARPMGRGARSLLSARVAPSVSARFSLDRAAPATVRIGGRSYATQADPPPSSPAGTPMMIGAQLRTQIESELNNMRERVLKSKPGVWLRPLTQEETELVNMGQVPGFENAEVMALLDLQLREAPFFKDRQRAGPDGMGIHVPLLAHLGSTEPEVPCYPFKLLFGQQAPRAITAVRDVIAAQRKRVTEAAEHSTKEVTEQTEKFRHLDDAPLVAVLVPNGGENRDMGMPLAISLFRLAMHEGNGHEEGFQTGGDGTKSD</sequence>
<dbReference type="Proteomes" id="UP000002748">
    <property type="component" value="Unassembled WGS sequence"/>
</dbReference>
<organism evidence="1 2">
    <name type="scientific">Trichosporon asahii var. asahii (strain ATCC 90039 / CBS 2479 / JCM 2466 / KCTC 7840 / NBRC 103889/ NCYC 2677 / UAMH 7654)</name>
    <name type="common">Yeast</name>
    <dbReference type="NCBI Taxonomy" id="1186058"/>
    <lineage>
        <taxon>Eukaryota</taxon>
        <taxon>Fungi</taxon>
        <taxon>Dikarya</taxon>
        <taxon>Basidiomycota</taxon>
        <taxon>Agaricomycotina</taxon>
        <taxon>Tremellomycetes</taxon>
        <taxon>Trichosporonales</taxon>
        <taxon>Trichosporonaceae</taxon>
        <taxon>Trichosporon</taxon>
    </lineage>
</organism>
<dbReference type="AlphaFoldDB" id="J4U820"/>
<dbReference type="EMBL" id="ALBS01000284">
    <property type="protein sequence ID" value="EJT46535.1"/>
    <property type="molecule type" value="Genomic_DNA"/>
</dbReference>
<accession>J4U820</accession>
<dbReference type="RefSeq" id="XP_014178543.1">
    <property type="nucleotide sequence ID" value="XM_014323068.1"/>
</dbReference>
<dbReference type="KEGG" id="tasa:A1Q1_04830"/>
<name>J4U820_TRIAS</name>